<dbReference type="AlphaFoldDB" id="A0A841Q6Y0"/>
<sequence>MNQQAITSFVVRFQSNNGKDSKQPHYRIKVTHVQNEQEMTFENLEDAFHYMKESVDQEVESN</sequence>
<proteinExistence type="predicted"/>
<evidence type="ECO:0000313" key="2">
    <source>
        <dbReference type="Proteomes" id="UP000581688"/>
    </source>
</evidence>
<dbReference type="Proteomes" id="UP000581688">
    <property type="component" value="Unassembled WGS sequence"/>
</dbReference>
<dbReference type="RefSeq" id="WP_174496738.1">
    <property type="nucleotide sequence ID" value="NZ_CADDWK010000009.1"/>
</dbReference>
<keyword evidence="2" id="KW-1185">Reference proteome</keyword>
<dbReference type="EMBL" id="JACHGH010000007">
    <property type="protein sequence ID" value="MBB6454170.1"/>
    <property type="molecule type" value="Genomic_DNA"/>
</dbReference>
<organism evidence="1 2">
    <name type="scientific">Salirhabdus euzebyi</name>
    <dbReference type="NCBI Taxonomy" id="394506"/>
    <lineage>
        <taxon>Bacteria</taxon>
        <taxon>Bacillati</taxon>
        <taxon>Bacillota</taxon>
        <taxon>Bacilli</taxon>
        <taxon>Bacillales</taxon>
        <taxon>Bacillaceae</taxon>
        <taxon>Salirhabdus</taxon>
    </lineage>
</organism>
<accession>A0A841Q6Y0</accession>
<gene>
    <name evidence="1" type="ORF">HNQ94_002621</name>
</gene>
<name>A0A841Q6Y0_9BACI</name>
<comment type="caution">
    <text evidence="1">The sequence shown here is derived from an EMBL/GenBank/DDBJ whole genome shotgun (WGS) entry which is preliminary data.</text>
</comment>
<evidence type="ECO:0000313" key="1">
    <source>
        <dbReference type="EMBL" id="MBB6454170.1"/>
    </source>
</evidence>
<protein>
    <submittedName>
        <fullName evidence="1">Uncharacterized protein</fullName>
    </submittedName>
</protein>
<reference evidence="1 2" key="1">
    <citation type="submission" date="2020-08" db="EMBL/GenBank/DDBJ databases">
        <title>Genomic Encyclopedia of Type Strains, Phase IV (KMG-IV): sequencing the most valuable type-strain genomes for metagenomic binning, comparative biology and taxonomic classification.</title>
        <authorList>
            <person name="Goeker M."/>
        </authorList>
    </citation>
    <scope>NUCLEOTIDE SEQUENCE [LARGE SCALE GENOMIC DNA]</scope>
    <source>
        <strain evidence="1 2">DSM 19612</strain>
    </source>
</reference>